<dbReference type="Pfam" id="PF06892">
    <property type="entry name" value="Phage_CP76"/>
    <property type="match status" value="1"/>
</dbReference>
<reference evidence="1 4" key="2">
    <citation type="submission" date="2019-07" db="EMBL/GenBank/DDBJ databases">
        <title>Whole genome shotgun sequence of Acinetobacter johnsonii NBRC 102197.</title>
        <authorList>
            <person name="Hosoyama A."/>
            <person name="Uohara A."/>
            <person name="Ohji S."/>
            <person name="Ichikawa N."/>
        </authorList>
    </citation>
    <scope>NUCLEOTIDE SEQUENCE [LARGE SCALE GENOMIC DNA]</scope>
    <source>
        <strain evidence="1 4">NBRC 102197</strain>
    </source>
</reference>
<dbReference type="AlphaFoldDB" id="A0A2W5S098"/>
<dbReference type="Proteomes" id="UP000249282">
    <property type="component" value="Unassembled WGS sequence"/>
</dbReference>
<dbReference type="Proteomes" id="UP000321274">
    <property type="component" value="Unassembled WGS sequence"/>
</dbReference>
<comment type="caution">
    <text evidence="2">The sequence shown here is derived from an EMBL/GenBank/DDBJ whole genome shotgun (WGS) entry which is preliminary data.</text>
</comment>
<dbReference type="EMBL" id="BJUJ01000041">
    <property type="protein sequence ID" value="GEK44412.1"/>
    <property type="molecule type" value="Genomic_DNA"/>
</dbReference>
<accession>A0A2W5S098</accession>
<dbReference type="GO" id="GO:0003677">
    <property type="term" value="F:DNA binding"/>
    <property type="evidence" value="ECO:0007669"/>
    <property type="project" value="InterPro"/>
</dbReference>
<evidence type="ECO:0008006" key="5">
    <source>
        <dbReference type="Google" id="ProtNLM"/>
    </source>
</evidence>
<evidence type="ECO:0000313" key="2">
    <source>
        <dbReference type="EMBL" id="PZQ93524.1"/>
    </source>
</evidence>
<gene>
    <name evidence="1" type="ORF">AJO04nite_16700</name>
    <name evidence="2" type="ORF">DI542_01405</name>
</gene>
<reference evidence="2 3" key="1">
    <citation type="submission" date="2017-11" db="EMBL/GenBank/DDBJ databases">
        <title>Infants hospitalized years apart are colonized by the same room-sourced microbial strains.</title>
        <authorList>
            <person name="Brooks B."/>
            <person name="Olm M.R."/>
            <person name="Firek B.A."/>
            <person name="Baker R."/>
            <person name="Thomas B.C."/>
            <person name="Morowitz M.J."/>
            <person name="Banfield J.F."/>
        </authorList>
    </citation>
    <scope>NUCLEOTIDE SEQUENCE [LARGE SCALE GENOMIC DNA]</scope>
    <source>
        <strain evidence="2">S2_003_000_R3_20</strain>
    </source>
</reference>
<proteinExistence type="predicted"/>
<organism evidence="2 3">
    <name type="scientific">Acinetobacter johnsonii</name>
    <dbReference type="NCBI Taxonomy" id="40214"/>
    <lineage>
        <taxon>Bacteria</taxon>
        <taxon>Pseudomonadati</taxon>
        <taxon>Pseudomonadota</taxon>
        <taxon>Gammaproteobacteria</taxon>
        <taxon>Moraxellales</taxon>
        <taxon>Moraxellaceae</taxon>
        <taxon>Acinetobacter</taxon>
    </lineage>
</organism>
<sequence>MSELTLSREAKNALHTMIHNTAGIEPKDIAQVLGVSHKTVLNYANTNMDQHLPTVKAIESMMTFTRNPALVKAWAHKLGLMCVPANQAEEKEHQVSVLERLLQININNGHVNQHIADVMADGVVTPSELADTVQILEEMEANLRGLRVALEKEAGKYLSALKREKA</sequence>
<evidence type="ECO:0000313" key="1">
    <source>
        <dbReference type="EMBL" id="GEK44412.1"/>
    </source>
</evidence>
<protein>
    <recommendedName>
        <fullName evidence="5">XRE family transcriptional regulator</fullName>
    </recommendedName>
</protein>
<name>A0A2W5S098_ACIJO</name>
<dbReference type="InterPro" id="IPR009679">
    <property type="entry name" value="Phage_186_CII-like"/>
</dbReference>
<dbReference type="EMBL" id="QFQJ01000003">
    <property type="protein sequence ID" value="PZQ93524.1"/>
    <property type="molecule type" value="Genomic_DNA"/>
</dbReference>
<dbReference type="RefSeq" id="WP_062034564.1">
    <property type="nucleotide sequence ID" value="NZ_BJUJ01000041.1"/>
</dbReference>
<evidence type="ECO:0000313" key="4">
    <source>
        <dbReference type="Proteomes" id="UP000321274"/>
    </source>
</evidence>
<evidence type="ECO:0000313" key="3">
    <source>
        <dbReference type="Proteomes" id="UP000249282"/>
    </source>
</evidence>